<keyword evidence="3" id="KW-1185">Reference proteome</keyword>
<feature type="compositionally biased region" description="Polar residues" evidence="1">
    <location>
        <begin position="16"/>
        <end position="26"/>
    </location>
</feature>
<evidence type="ECO:0000313" key="3">
    <source>
        <dbReference type="Proteomes" id="UP001159427"/>
    </source>
</evidence>
<gene>
    <name evidence="2" type="ORF">PEVE_00036789</name>
</gene>
<reference evidence="2 3" key="1">
    <citation type="submission" date="2022-05" db="EMBL/GenBank/DDBJ databases">
        <authorList>
            <consortium name="Genoscope - CEA"/>
            <person name="William W."/>
        </authorList>
    </citation>
    <scope>NUCLEOTIDE SEQUENCE [LARGE SCALE GENOMIC DNA]</scope>
</reference>
<evidence type="ECO:0000313" key="2">
    <source>
        <dbReference type="EMBL" id="CAH3029806.1"/>
    </source>
</evidence>
<name>A0ABN8MLR2_9CNID</name>
<dbReference type="InterPro" id="IPR036691">
    <property type="entry name" value="Endo/exonu/phosph_ase_sf"/>
</dbReference>
<feature type="region of interest" description="Disordered" evidence="1">
    <location>
        <begin position="1"/>
        <end position="39"/>
    </location>
</feature>
<dbReference type="EMBL" id="CALNXI010000593">
    <property type="protein sequence ID" value="CAH3029806.1"/>
    <property type="molecule type" value="Genomic_DNA"/>
</dbReference>
<dbReference type="Proteomes" id="UP001159427">
    <property type="component" value="Unassembled WGS sequence"/>
</dbReference>
<sequence length="146" mass="16655">MIQIILSGDVHPQPGPNSKQKQNSRPGQDPEENHSTASSREHRFLLQHTIEDHNFDIFTISETWLDSTVDNQAVQIPGFVFFRQDRGEHKSGGGLAVYIRDTFKATILEHASGISDENFQQLWIKSKFDTANQFLFVLFIDHLAPH</sequence>
<protein>
    <submittedName>
        <fullName evidence="2">Uncharacterized protein</fullName>
    </submittedName>
</protein>
<proteinExistence type="predicted"/>
<comment type="caution">
    <text evidence="2">The sequence shown here is derived from an EMBL/GenBank/DDBJ whole genome shotgun (WGS) entry which is preliminary data.</text>
</comment>
<dbReference type="Gene3D" id="3.60.10.10">
    <property type="entry name" value="Endonuclease/exonuclease/phosphatase"/>
    <property type="match status" value="1"/>
</dbReference>
<dbReference type="SUPFAM" id="SSF56219">
    <property type="entry name" value="DNase I-like"/>
    <property type="match status" value="1"/>
</dbReference>
<evidence type="ECO:0000256" key="1">
    <source>
        <dbReference type="SAM" id="MobiDB-lite"/>
    </source>
</evidence>
<accession>A0ABN8MLR2</accession>
<organism evidence="2 3">
    <name type="scientific">Porites evermanni</name>
    <dbReference type="NCBI Taxonomy" id="104178"/>
    <lineage>
        <taxon>Eukaryota</taxon>
        <taxon>Metazoa</taxon>
        <taxon>Cnidaria</taxon>
        <taxon>Anthozoa</taxon>
        <taxon>Hexacorallia</taxon>
        <taxon>Scleractinia</taxon>
        <taxon>Fungiina</taxon>
        <taxon>Poritidae</taxon>
        <taxon>Porites</taxon>
    </lineage>
</organism>